<evidence type="ECO:0000256" key="1">
    <source>
        <dbReference type="ARBA" id="ARBA00007749"/>
    </source>
</evidence>
<proteinExistence type="inferred from homology"/>
<evidence type="ECO:0000313" key="8">
    <source>
        <dbReference type="Proteomes" id="UP000516444"/>
    </source>
</evidence>
<dbReference type="InterPro" id="IPR051013">
    <property type="entry name" value="MBL_superfamily_lactonases"/>
</dbReference>
<keyword evidence="4" id="KW-0862">Zinc</keyword>
<gene>
    <name evidence="7" type="ORF">GCM10017557_79460</name>
</gene>
<organism evidence="7 8">
    <name type="scientific">Streptomyces aurantiacus</name>
    <dbReference type="NCBI Taxonomy" id="47760"/>
    <lineage>
        <taxon>Bacteria</taxon>
        <taxon>Bacillati</taxon>
        <taxon>Actinomycetota</taxon>
        <taxon>Actinomycetes</taxon>
        <taxon>Kitasatosporales</taxon>
        <taxon>Streptomycetaceae</taxon>
        <taxon>Streptomyces</taxon>
        <taxon>Streptomyces aurantiacus group</taxon>
    </lineage>
</organism>
<dbReference type="SMART" id="SM00849">
    <property type="entry name" value="Lactamase_B"/>
    <property type="match status" value="1"/>
</dbReference>
<dbReference type="PANTHER" id="PTHR42978:SF6">
    <property type="entry name" value="QUORUM-QUENCHING LACTONASE YTNP-RELATED"/>
    <property type="match status" value="1"/>
</dbReference>
<sequence>MTSRTSRTEAAGRTAAADTADPSADTSHGGPAVDAITLGDVTLTRVWERFGPVDMTPEEFFPESPSNAWEEHRPLLVPDFLGDEKRIVNSAIQTWLLRSEGRTILVDTGVGNHKERPYAPVWSRMNTGFLDNLARAGVQPEDVDIVINTHLHIDHVGWNTVLDGRSWVPTFPNATYLMPKDDFEFWNPENNHRTVLGRGNQNVFEDSVAPVHRAGQTLLWENSHRIDAGLRLDAAPGHTPGSSVLTLTSGTDRAVFVGDLLHNPVQIFEPDANSCFCEDPAEARATRRKILGWAADNNALVIPAHLGGHGAAHVVRDGDKFAVKGWAPFDPYPSAPATEQAETRGALL</sequence>
<protein>
    <submittedName>
        <fullName evidence="7">MBL fold metallo-hydrolase</fullName>
    </submittedName>
</protein>
<dbReference type="Pfam" id="PF00753">
    <property type="entry name" value="Lactamase_B"/>
    <property type="match status" value="1"/>
</dbReference>
<evidence type="ECO:0000256" key="4">
    <source>
        <dbReference type="ARBA" id="ARBA00022833"/>
    </source>
</evidence>
<keyword evidence="3" id="KW-0378">Hydrolase</keyword>
<dbReference type="PANTHER" id="PTHR42978">
    <property type="entry name" value="QUORUM-QUENCHING LACTONASE YTNP-RELATED-RELATED"/>
    <property type="match status" value="1"/>
</dbReference>
<comment type="similarity">
    <text evidence="1">Belongs to the metallo-beta-lactamase superfamily.</text>
</comment>
<evidence type="ECO:0000256" key="3">
    <source>
        <dbReference type="ARBA" id="ARBA00022801"/>
    </source>
</evidence>
<reference evidence="7 8" key="1">
    <citation type="journal article" date="2014" name="Int. J. Syst. Evol. Microbiol.">
        <title>Complete genome sequence of Corynebacterium casei LMG S-19264T (=DSM 44701T), isolated from a smear-ripened cheese.</title>
        <authorList>
            <consortium name="US DOE Joint Genome Institute (JGI-PGF)"/>
            <person name="Walter F."/>
            <person name="Albersmeier A."/>
            <person name="Kalinowski J."/>
            <person name="Ruckert C."/>
        </authorList>
    </citation>
    <scope>NUCLEOTIDE SEQUENCE [LARGE SCALE GENOMIC DNA]</scope>
    <source>
        <strain evidence="7 8">JCM 4677</strain>
    </source>
</reference>
<evidence type="ECO:0000313" key="7">
    <source>
        <dbReference type="EMBL" id="BCL33087.1"/>
    </source>
</evidence>
<dbReference type="Gene3D" id="3.60.15.10">
    <property type="entry name" value="Ribonuclease Z/Hydroxyacylglutathione hydrolase-like"/>
    <property type="match status" value="1"/>
</dbReference>
<name>A0A7G1PGN4_9ACTN</name>
<accession>A0A7G1PGN4</accession>
<dbReference type="InterPro" id="IPR036866">
    <property type="entry name" value="RibonucZ/Hydroxyglut_hydro"/>
</dbReference>
<feature type="region of interest" description="Disordered" evidence="5">
    <location>
        <begin position="1"/>
        <end position="34"/>
    </location>
</feature>
<dbReference type="Proteomes" id="UP000516444">
    <property type="component" value="Chromosome"/>
</dbReference>
<feature type="domain" description="Metallo-beta-lactamase" evidence="6">
    <location>
        <begin position="91"/>
        <end position="305"/>
    </location>
</feature>
<evidence type="ECO:0000256" key="2">
    <source>
        <dbReference type="ARBA" id="ARBA00022723"/>
    </source>
</evidence>
<dbReference type="InterPro" id="IPR001279">
    <property type="entry name" value="Metallo-B-lactamas"/>
</dbReference>
<dbReference type="SUPFAM" id="SSF56281">
    <property type="entry name" value="Metallo-hydrolase/oxidoreductase"/>
    <property type="match status" value="1"/>
</dbReference>
<keyword evidence="2" id="KW-0479">Metal-binding</keyword>
<dbReference type="EMBL" id="AP023440">
    <property type="protein sequence ID" value="BCL33087.1"/>
    <property type="molecule type" value="Genomic_DNA"/>
</dbReference>
<evidence type="ECO:0000256" key="5">
    <source>
        <dbReference type="SAM" id="MobiDB-lite"/>
    </source>
</evidence>
<dbReference type="GO" id="GO:0016787">
    <property type="term" value="F:hydrolase activity"/>
    <property type="evidence" value="ECO:0007669"/>
    <property type="project" value="UniProtKB-KW"/>
</dbReference>
<dbReference type="KEGG" id="sgm:GCM10017557_79460"/>
<dbReference type="AlphaFoldDB" id="A0A7G1PGN4"/>
<dbReference type="CDD" id="cd16277">
    <property type="entry name" value="metallo-hydrolase-like_MBL-fold"/>
    <property type="match status" value="1"/>
</dbReference>
<keyword evidence="8" id="KW-1185">Reference proteome</keyword>
<evidence type="ECO:0000259" key="6">
    <source>
        <dbReference type="SMART" id="SM00849"/>
    </source>
</evidence>
<feature type="compositionally biased region" description="Low complexity" evidence="5">
    <location>
        <begin position="1"/>
        <end position="27"/>
    </location>
</feature>
<dbReference type="GO" id="GO:0046872">
    <property type="term" value="F:metal ion binding"/>
    <property type="evidence" value="ECO:0007669"/>
    <property type="project" value="UniProtKB-KW"/>
</dbReference>